<dbReference type="RefSeq" id="WP_107022390.1">
    <property type="nucleotide sequence ID" value="NZ_KZ679068.1"/>
</dbReference>
<dbReference type="SUPFAM" id="SSF52047">
    <property type="entry name" value="RNI-like"/>
    <property type="match status" value="1"/>
</dbReference>
<dbReference type="NCBIfam" id="NF038076">
    <property type="entry name" value="fam_STM4015"/>
    <property type="match status" value="1"/>
</dbReference>
<protein>
    <submittedName>
        <fullName evidence="2">Cytoplasmic protein</fullName>
    </submittedName>
</protein>
<dbReference type="InterPro" id="IPR032675">
    <property type="entry name" value="LRR_dom_sf"/>
</dbReference>
<gene>
    <name evidence="2" type="ORF">C6Y14_42990</name>
</gene>
<organism evidence="2 3">
    <name type="scientific">Streptomyces dioscori</name>
    <dbReference type="NCBI Taxonomy" id="2109333"/>
    <lineage>
        <taxon>Bacteria</taxon>
        <taxon>Bacillati</taxon>
        <taxon>Actinomycetota</taxon>
        <taxon>Actinomycetes</taxon>
        <taxon>Kitasatosporales</taxon>
        <taxon>Streptomycetaceae</taxon>
        <taxon>Streptomyces</taxon>
        <taxon>Streptomyces aurantiacus group</taxon>
    </lineage>
</organism>
<name>A0A2P8PTB4_9ACTN</name>
<evidence type="ECO:0000313" key="3">
    <source>
        <dbReference type="Proteomes" id="UP000240429"/>
    </source>
</evidence>
<dbReference type="EMBL" id="PYBJ01000044">
    <property type="protein sequence ID" value="PSM37246.1"/>
    <property type="molecule type" value="Genomic_DNA"/>
</dbReference>
<sequence>MRTQDDHLTELYGLPAFTFPEERDAAGVALPEADAVAWRIGYERWSSGERWKDTFERLCAAVDSARIRALIIGIWGDPEDTEPDEVMEAFLDARDRLTGLRSLFFGDITDEECRLSRIGQTDVTPLLASYPALEEFSVRAGESYDMEGLHPLRFPRIRHDALRRLVVESAGLRGHVLRGVSESELPALEHLELWLGARDDGGDGEIADLAGILSGHRLPRLRSLALRNSEMQDEVAAAVGAAPVIAGLDALDLSLGTLTDTGAEALLSGQPLTHLRKLDLHHNYLSEPMRQRVRDALEPAGVEVDLEPSDAEAEKDENGVPVPSISVGPLTY</sequence>
<accession>A0A2P8PTB4</accession>
<dbReference type="InterPro" id="IPR047722">
    <property type="entry name" value="STM4015-like"/>
</dbReference>
<keyword evidence="3" id="KW-1185">Reference proteome</keyword>
<feature type="compositionally biased region" description="Acidic residues" evidence="1">
    <location>
        <begin position="305"/>
        <end position="315"/>
    </location>
</feature>
<dbReference type="OrthoDB" id="9781345at2"/>
<reference evidence="2 3" key="1">
    <citation type="submission" date="2018-03" db="EMBL/GenBank/DDBJ databases">
        <title>Streptomyces dioscori sp. nov., a novel endophytic actinobacterium isolated from bulbil of Dioscorea bulbifera L.</title>
        <authorList>
            <person name="Zhikuan W."/>
        </authorList>
    </citation>
    <scope>NUCLEOTIDE SEQUENCE [LARGE SCALE GENOMIC DNA]</scope>
    <source>
        <strain evidence="2 3">A217</strain>
    </source>
</reference>
<dbReference type="Gene3D" id="3.80.10.10">
    <property type="entry name" value="Ribonuclease Inhibitor"/>
    <property type="match status" value="1"/>
</dbReference>
<evidence type="ECO:0000256" key="1">
    <source>
        <dbReference type="SAM" id="MobiDB-lite"/>
    </source>
</evidence>
<dbReference type="Proteomes" id="UP000240429">
    <property type="component" value="Unassembled WGS sequence"/>
</dbReference>
<proteinExistence type="predicted"/>
<evidence type="ECO:0000313" key="2">
    <source>
        <dbReference type="EMBL" id="PSM37246.1"/>
    </source>
</evidence>
<feature type="region of interest" description="Disordered" evidence="1">
    <location>
        <begin position="305"/>
        <end position="332"/>
    </location>
</feature>
<dbReference type="AlphaFoldDB" id="A0A2P8PTB4"/>
<comment type="caution">
    <text evidence="2">The sequence shown here is derived from an EMBL/GenBank/DDBJ whole genome shotgun (WGS) entry which is preliminary data.</text>
</comment>